<accession>A0ABW7BTT1</accession>
<dbReference type="EMBL" id="JBICZW010000009">
    <property type="protein sequence ID" value="MFG3190687.1"/>
    <property type="molecule type" value="Genomic_DNA"/>
</dbReference>
<evidence type="ECO:0008006" key="4">
    <source>
        <dbReference type="Google" id="ProtNLM"/>
    </source>
</evidence>
<keyword evidence="3" id="KW-1185">Reference proteome</keyword>
<dbReference type="Proteomes" id="UP001604282">
    <property type="component" value="Unassembled WGS sequence"/>
</dbReference>
<dbReference type="RefSeq" id="WP_189847802.1">
    <property type="nucleotide sequence ID" value="NZ_BMVV01000003.1"/>
</dbReference>
<dbReference type="InterPro" id="IPR029046">
    <property type="entry name" value="LolA/LolB/LppX"/>
</dbReference>
<evidence type="ECO:0000256" key="1">
    <source>
        <dbReference type="SAM" id="MobiDB-lite"/>
    </source>
</evidence>
<dbReference type="Gene3D" id="2.50.20.20">
    <property type="match status" value="1"/>
</dbReference>
<name>A0ABW7BTT1_9ACTN</name>
<reference evidence="2 3" key="1">
    <citation type="submission" date="2024-10" db="EMBL/GenBank/DDBJ databases">
        <title>The Natural Products Discovery Center: Release of the First 8490 Sequenced Strains for Exploring Actinobacteria Biosynthetic Diversity.</title>
        <authorList>
            <person name="Kalkreuter E."/>
            <person name="Kautsar S.A."/>
            <person name="Yang D."/>
            <person name="Bader C.D."/>
            <person name="Teijaro C.N."/>
            <person name="Fluegel L."/>
            <person name="Davis C.M."/>
            <person name="Simpson J.R."/>
            <person name="Lauterbach L."/>
            <person name="Steele A.D."/>
            <person name="Gui C."/>
            <person name="Meng S."/>
            <person name="Li G."/>
            <person name="Viehrig K."/>
            <person name="Ye F."/>
            <person name="Su P."/>
            <person name="Kiefer A.F."/>
            <person name="Nichols A."/>
            <person name="Cepeda A.J."/>
            <person name="Yan W."/>
            <person name="Fan B."/>
            <person name="Jiang Y."/>
            <person name="Adhikari A."/>
            <person name="Zheng C.-J."/>
            <person name="Schuster L."/>
            <person name="Cowan T.M."/>
            <person name="Smanski M.J."/>
            <person name="Chevrette M.G."/>
            <person name="De Carvalho L.P.S."/>
            <person name="Shen B."/>
        </authorList>
    </citation>
    <scope>NUCLEOTIDE SEQUENCE [LARGE SCALE GENOMIC DNA]</scope>
    <source>
        <strain evidence="2 3">NPDC048229</strain>
    </source>
</reference>
<evidence type="ECO:0000313" key="3">
    <source>
        <dbReference type="Proteomes" id="UP001604282"/>
    </source>
</evidence>
<sequence length="254" mass="26285">MRANRKLWATATVCLAVVMGVTGCGKGDDKPADPFAGLSADAIAKKALETTKGATSVHMTGSGTEDGKETSVDVTVDGKGSCKGSMATTGEGKAEMVGTGGDLYIKGDDAFWTESTGGDASAEGPDFGKLLQGRWMKSPAEAAGSEDSDNFCDLKTIFADMEKETKTTGLTRGDDADVDGTAAVVLTGKEGAESTTLYVARDSAKPYVLRVVTTGGDEPGTVTLKDYDKPVTVEAPPADQVMDMEQLMKEALKG</sequence>
<dbReference type="SUPFAM" id="SSF89392">
    <property type="entry name" value="Prokaryotic lipoproteins and lipoprotein localization factors"/>
    <property type="match status" value="1"/>
</dbReference>
<proteinExistence type="predicted"/>
<protein>
    <recommendedName>
        <fullName evidence="4">Lipoprotein</fullName>
    </recommendedName>
</protein>
<dbReference type="PROSITE" id="PS51257">
    <property type="entry name" value="PROKAR_LIPOPROTEIN"/>
    <property type="match status" value="1"/>
</dbReference>
<feature type="region of interest" description="Disordered" evidence="1">
    <location>
        <begin position="56"/>
        <end position="75"/>
    </location>
</feature>
<gene>
    <name evidence="2" type="ORF">ACGFYS_17295</name>
</gene>
<comment type="caution">
    <text evidence="2">The sequence shown here is derived from an EMBL/GenBank/DDBJ whole genome shotgun (WGS) entry which is preliminary data.</text>
</comment>
<evidence type="ECO:0000313" key="2">
    <source>
        <dbReference type="EMBL" id="MFG3190687.1"/>
    </source>
</evidence>
<organism evidence="2 3">
    <name type="scientific">Streptomyces omiyaensis</name>
    <dbReference type="NCBI Taxonomy" id="68247"/>
    <lineage>
        <taxon>Bacteria</taxon>
        <taxon>Bacillati</taxon>
        <taxon>Actinomycetota</taxon>
        <taxon>Actinomycetes</taxon>
        <taxon>Kitasatosporales</taxon>
        <taxon>Streptomycetaceae</taxon>
        <taxon>Streptomyces</taxon>
    </lineage>
</organism>